<dbReference type="Pfam" id="PF00135">
    <property type="entry name" value="COesterase"/>
    <property type="match status" value="2"/>
</dbReference>
<keyword evidence="6" id="KW-1185">Reference proteome</keyword>
<evidence type="ECO:0000256" key="1">
    <source>
        <dbReference type="ARBA" id="ARBA00005964"/>
    </source>
</evidence>
<evidence type="ECO:0000256" key="3">
    <source>
        <dbReference type="RuleBase" id="RU361235"/>
    </source>
</evidence>
<keyword evidence="2 3" id="KW-0378">Hydrolase</keyword>
<gene>
    <name evidence="5" type="ORF">EDM22_01600</name>
</gene>
<dbReference type="RefSeq" id="WP_122935364.1">
    <property type="nucleotide sequence ID" value="NZ_JBHSNT010000007.1"/>
</dbReference>
<organism evidence="5 6">
    <name type="scientific">Agromyces tardus</name>
    <dbReference type="NCBI Taxonomy" id="2583849"/>
    <lineage>
        <taxon>Bacteria</taxon>
        <taxon>Bacillati</taxon>
        <taxon>Actinomycetota</taxon>
        <taxon>Actinomycetes</taxon>
        <taxon>Micrococcales</taxon>
        <taxon>Microbacteriaceae</taxon>
        <taxon>Agromyces</taxon>
    </lineage>
</organism>
<comment type="similarity">
    <text evidence="1 3">Belongs to the type-B carboxylesterase/lipase family.</text>
</comment>
<dbReference type="EMBL" id="RHHB01000001">
    <property type="protein sequence ID" value="RNB52524.1"/>
    <property type="molecule type" value="Genomic_DNA"/>
</dbReference>
<dbReference type="InterPro" id="IPR029058">
    <property type="entry name" value="AB_hydrolase_fold"/>
</dbReference>
<reference evidence="5 6" key="1">
    <citation type="submission" date="2018-10" db="EMBL/GenBank/DDBJ databases">
        <title>Isolation, diversity and antibacterial activity of antinobacteria from the wheat rhizosphere soil.</title>
        <authorList>
            <person name="Sun T."/>
        </authorList>
    </citation>
    <scope>NUCLEOTIDE SEQUENCE [LARGE SCALE GENOMIC DNA]</scope>
    <source>
        <strain evidence="5 6">SJ-23</strain>
    </source>
</reference>
<accession>A0A3M8AMT4</accession>
<dbReference type="GO" id="GO:0016787">
    <property type="term" value="F:hydrolase activity"/>
    <property type="evidence" value="ECO:0007669"/>
    <property type="project" value="UniProtKB-KW"/>
</dbReference>
<dbReference type="EC" id="3.1.1.-" evidence="3"/>
<comment type="caution">
    <text evidence="5">The sequence shown here is derived from an EMBL/GenBank/DDBJ whole genome shotgun (WGS) entry which is preliminary data.</text>
</comment>
<dbReference type="InterPro" id="IPR050309">
    <property type="entry name" value="Type-B_Carboxylest/Lipase"/>
</dbReference>
<feature type="domain" description="Carboxylesterase type B" evidence="4">
    <location>
        <begin position="12"/>
        <end position="232"/>
    </location>
</feature>
<dbReference type="Proteomes" id="UP000275048">
    <property type="component" value="Unassembled WGS sequence"/>
</dbReference>
<dbReference type="SUPFAM" id="SSF53474">
    <property type="entry name" value="alpha/beta-Hydrolases"/>
    <property type="match status" value="1"/>
</dbReference>
<name>A0A3M8AMT4_9MICO</name>
<dbReference type="InterPro" id="IPR002018">
    <property type="entry name" value="CarbesteraseB"/>
</dbReference>
<dbReference type="AlphaFoldDB" id="A0A3M8AMT4"/>
<evidence type="ECO:0000259" key="4">
    <source>
        <dbReference type="Pfam" id="PF00135"/>
    </source>
</evidence>
<dbReference type="InterPro" id="IPR019826">
    <property type="entry name" value="Carboxylesterase_B_AS"/>
</dbReference>
<dbReference type="PROSITE" id="PS00122">
    <property type="entry name" value="CARBOXYLESTERASE_B_1"/>
    <property type="match status" value="1"/>
</dbReference>
<evidence type="ECO:0000313" key="6">
    <source>
        <dbReference type="Proteomes" id="UP000275048"/>
    </source>
</evidence>
<evidence type="ECO:0000256" key="2">
    <source>
        <dbReference type="ARBA" id="ARBA00022801"/>
    </source>
</evidence>
<protein>
    <recommendedName>
        <fullName evidence="3">Carboxylic ester hydrolase</fullName>
        <ecNumber evidence="3">3.1.1.-</ecNumber>
    </recommendedName>
</protein>
<proteinExistence type="inferred from homology"/>
<sequence length="542" mass="58253">MTDPRRPRDDLDVRVTGGSVRGAADRGMLAWRGIPYAAAPVAALRFAAPAPVVSWSGIRPAVAFGAVAPQTHPNPLVRATSTISAAAEDCLTVNVSAPPTSSSSTSSALPVMVFIHGGGYSSGSSQDFAGQGESFVRTGRIVYVSFNYRLGALGYLDFTRYATEEHAFVSNLGLRDQVAALRWVRDNIASFGGDPANVTVFGESAGGNAVTTLLATPAASGLFARAIAQSPPPNAVYPPSLTARWAGDYVEILRGIVSGAAEPDAGGATAADRAARAAGDVAHVIPPSPQLLLAGASTIDLVAACAVLQARTPDSDPGAFCLAPVVDGDFLPRHPMRAFRDGRAHRVPLIIGTNDREGSIFRGRIDILPRTPDRIEALFARAPAPARASMHRAYPGLPARRPAADFGGDFGFWYPSTRVADFHSRHAPVWSYRFDLATRLLKVLGLDATHGVEMFALFDSTDRPLARLMTAFGGSRAYVAAGKRMREPWLRFAEGLTPTATWPRYDERMRQTLVIDQEDRIEEDPRRERRRAWNRFLPWLAG</sequence>
<feature type="domain" description="Carboxylesterase type B" evidence="4">
    <location>
        <begin position="298"/>
        <end position="363"/>
    </location>
</feature>
<evidence type="ECO:0000313" key="5">
    <source>
        <dbReference type="EMBL" id="RNB52524.1"/>
    </source>
</evidence>
<dbReference type="Gene3D" id="3.40.50.1820">
    <property type="entry name" value="alpha/beta hydrolase"/>
    <property type="match status" value="1"/>
</dbReference>
<dbReference type="OrthoDB" id="3199405at2"/>
<dbReference type="PANTHER" id="PTHR11559">
    <property type="entry name" value="CARBOXYLESTERASE"/>
    <property type="match status" value="1"/>
</dbReference>